<dbReference type="GO" id="GO:0015074">
    <property type="term" value="P:DNA integration"/>
    <property type="evidence" value="ECO:0007669"/>
    <property type="project" value="InterPro"/>
</dbReference>
<dbReference type="InterPro" id="IPR013762">
    <property type="entry name" value="Integrase-like_cat_sf"/>
</dbReference>
<proteinExistence type="predicted"/>
<dbReference type="EMBL" id="MU151095">
    <property type="protein sequence ID" value="KAF9450881.1"/>
    <property type="molecule type" value="Genomic_DNA"/>
</dbReference>
<evidence type="ECO:0000256" key="1">
    <source>
        <dbReference type="ARBA" id="ARBA00023172"/>
    </source>
</evidence>
<protein>
    <recommendedName>
        <fullName evidence="4">DNA breaking-rejoining enzyme</fullName>
    </recommendedName>
</protein>
<dbReference type="OrthoDB" id="5598396at2759"/>
<keyword evidence="3" id="KW-1185">Reference proteome</keyword>
<evidence type="ECO:0000313" key="3">
    <source>
        <dbReference type="Proteomes" id="UP000807342"/>
    </source>
</evidence>
<gene>
    <name evidence="2" type="ORF">P691DRAFT_664294</name>
</gene>
<organism evidence="2 3">
    <name type="scientific">Macrolepiota fuliginosa MF-IS2</name>
    <dbReference type="NCBI Taxonomy" id="1400762"/>
    <lineage>
        <taxon>Eukaryota</taxon>
        <taxon>Fungi</taxon>
        <taxon>Dikarya</taxon>
        <taxon>Basidiomycota</taxon>
        <taxon>Agaricomycotina</taxon>
        <taxon>Agaricomycetes</taxon>
        <taxon>Agaricomycetidae</taxon>
        <taxon>Agaricales</taxon>
        <taxon>Agaricineae</taxon>
        <taxon>Agaricaceae</taxon>
        <taxon>Macrolepiota</taxon>
    </lineage>
</organism>
<dbReference type="AlphaFoldDB" id="A0A9P5XJG5"/>
<dbReference type="GO" id="GO:0003677">
    <property type="term" value="F:DNA binding"/>
    <property type="evidence" value="ECO:0007669"/>
    <property type="project" value="InterPro"/>
</dbReference>
<accession>A0A9P5XJG5</accession>
<feature type="non-terminal residue" evidence="2">
    <location>
        <position position="1"/>
    </location>
</feature>
<name>A0A9P5XJG5_9AGAR</name>
<dbReference type="Proteomes" id="UP000807342">
    <property type="component" value="Unassembled WGS sequence"/>
</dbReference>
<dbReference type="SUPFAM" id="SSF56349">
    <property type="entry name" value="DNA breaking-rejoining enzymes"/>
    <property type="match status" value="1"/>
</dbReference>
<comment type="caution">
    <text evidence="2">The sequence shown here is derived from an EMBL/GenBank/DDBJ whole genome shotgun (WGS) entry which is preliminary data.</text>
</comment>
<evidence type="ECO:0008006" key="4">
    <source>
        <dbReference type="Google" id="ProtNLM"/>
    </source>
</evidence>
<keyword evidence="1" id="KW-0233">DNA recombination</keyword>
<sequence length="167" mass="19422">ILAILNSGSFGLMQLWELTDPDDPKLINRKKTSYRDSLHITEDYLGSKTDRFFTANDILLKRNHSDSNPIVNVPCHFLWRDRLFPNVEWSRITSIGVPPSRIRFLCRFHQFFSRVYGGHSLRADGAMLLTRMGVDFNLIQALGRWSSDTLYTHIHQHPLIVHKARHP</sequence>
<reference evidence="2" key="1">
    <citation type="submission" date="2020-11" db="EMBL/GenBank/DDBJ databases">
        <authorList>
            <consortium name="DOE Joint Genome Institute"/>
            <person name="Ahrendt S."/>
            <person name="Riley R."/>
            <person name="Andreopoulos W."/>
            <person name="Labutti K."/>
            <person name="Pangilinan J."/>
            <person name="Ruiz-Duenas F.J."/>
            <person name="Barrasa J.M."/>
            <person name="Sanchez-Garcia M."/>
            <person name="Camarero S."/>
            <person name="Miyauchi S."/>
            <person name="Serrano A."/>
            <person name="Linde D."/>
            <person name="Babiker R."/>
            <person name="Drula E."/>
            <person name="Ayuso-Fernandez I."/>
            <person name="Pacheco R."/>
            <person name="Padilla G."/>
            <person name="Ferreira P."/>
            <person name="Barriuso J."/>
            <person name="Kellner H."/>
            <person name="Castanera R."/>
            <person name="Alfaro M."/>
            <person name="Ramirez L."/>
            <person name="Pisabarro A.G."/>
            <person name="Kuo A."/>
            <person name="Tritt A."/>
            <person name="Lipzen A."/>
            <person name="He G."/>
            <person name="Yan M."/>
            <person name="Ng V."/>
            <person name="Cullen D."/>
            <person name="Martin F."/>
            <person name="Rosso M.-N."/>
            <person name="Henrissat B."/>
            <person name="Hibbett D."/>
            <person name="Martinez A.T."/>
            <person name="Grigoriev I.V."/>
        </authorList>
    </citation>
    <scope>NUCLEOTIDE SEQUENCE</scope>
    <source>
        <strain evidence="2">MF-IS2</strain>
    </source>
</reference>
<evidence type="ECO:0000313" key="2">
    <source>
        <dbReference type="EMBL" id="KAF9450881.1"/>
    </source>
</evidence>
<dbReference type="Gene3D" id="1.10.443.10">
    <property type="entry name" value="Intergrase catalytic core"/>
    <property type="match status" value="1"/>
</dbReference>
<dbReference type="InterPro" id="IPR011010">
    <property type="entry name" value="DNA_brk_join_enz"/>
</dbReference>
<dbReference type="GO" id="GO:0006310">
    <property type="term" value="P:DNA recombination"/>
    <property type="evidence" value="ECO:0007669"/>
    <property type="project" value="UniProtKB-KW"/>
</dbReference>